<dbReference type="InterPro" id="IPR036013">
    <property type="entry name" value="Band_7/SPFH_dom_sf"/>
</dbReference>
<dbReference type="SUPFAM" id="SSF117892">
    <property type="entry name" value="Band 7/SPFH domain"/>
    <property type="match status" value="1"/>
</dbReference>
<keyword evidence="3" id="KW-0812">Transmembrane</keyword>
<keyword evidence="10" id="KW-1185">Reference proteome</keyword>
<dbReference type="Gene3D" id="3.30.479.30">
    <property type="entry name" value="Band 7 domain"/>
    <property type="match status" value="1"/>
</dbReference>
<dbReference type="Pfam" id="PF01145">
    <property type="entry name" value="Band_7"/>
    <property type="match status" value="1"/>
</dbReference>
<dbReference type="GO" id="GO:0006508">
    <property type="term" value="P:proteolysis"/>
    <property type="evidence" value="ECO:0007669"/>
    <property type="project" value="UniProtKB-KW"/>
</dbReference>
<dbReference type="NCBIfam" id="TIGR01933">
    <property type="entry name" value="hflK"/>
    <property type="match status" value="1"/>
</dbReference>
<comment type="function">
    <text evidence="6">HflC and HflK could encode or regulate a protease.</text>
</comment>
<dbReference type="AlphaFoldDB" id="A0A512IQ85"/>
<evidence type="ECO:0000256" key="4">
    <source>
        <dbReference type="ARBA" id="ARBA00022989"/>
    </source>
</evidence>
<evidence type="ECO:0000256" key="7">
    <source>
        <dbReference type="SAM" id="MobiDB-lite"/>
    </source>
</evidence>
<dbReference type="Proteomes" id="UP000321258">
    <property type="component" value="Unassembled WGS sequence"/>
</dbReference>
<evidence type="ECO:0000313" key="9">
    <source>
        <dbReference type="EMBL" id="GEO99788.1"/>
    </source>
</evidence>
<gene>
    <name evidence="9" type="ORF">MHA02_21760</name>
</gene>
<dbReference type="InterPro" id="IPR020980">
    <property type="entry name" value="Membrane_HflK_N"/>
</dbReference>
<dbReference type="InterPro" id="IPR001107">
    <property type="entry name" value="Band_7"/>
</dbReference>
<protein>
    <recommendedName>
        <fullName evidence="6">Protein HflK</fullName>
    </recommendedName>
</protein>
<sequence>MPWSNQSGGGSGGGGGPWGGRPGGGNGGGGPWGSGGGGGGGKTPPDLEDLIRRGQDRLRGIIPGGAGSGFGGGKGIVILLGLLVGGWLLTGFYTVKPNEVGINTVFGRYTGQSGEGLRYNFPYPVGGVVKPNVGFTNSIQVGFRSGSGAARQRDVPEESLMLTADENIVDLDFEVQWRVNPLKAEDYVFNLENPESTIKALSESAMREVVGRRNIQAILTNEQSSIAAEVKDIVQKGLDEYGAGVIIAVVQLTGVNPPPEVRPAFIDVNAAQQDAQRVRNEAETYASREVPQARGRASQIVQAAEAYRDQATAEATGQAARFTQVYEAYKLAPDVSRERLFLETMEKVLGSVNKVILDQNGTGAAGASAAGVVPVLPLNEFGGRTSQGGAAR</sequence>
<dbReference type="Pfam" id="PF12221">
    <property type="entry name" value="HflK_N"/>
    <property type="match status" value="1"/>
</dbReference>
<evidence type="ECO:0000259" key="8">
    <source>
        <dbReference type="SMART" id="SM00244"/>
    </source>
</evidence>
<comment type="similarity">
    <text evidence="2 6">Belongs to the band 7/mec-2 family. HflK subfamily.</text>
</comment>
<evidence type="ECO:0000256" key="2">
    <source>
        <dbReference type="ARBA" id="ARBA00006971"/>
    </source>
</evidence>
<keyword evidence="9" id="KW-0645">Protease</keyword>
<name>A0A512IQ85_9HYPH</name>
<dbReference type="SMART" id="SM00244">
    <property type="entry name" value="PHB"/>
    <property type="match status" value="1"/>
</dbReference>
<evidence type="ECO:0000256" key="1">
    <source>
        <dbReference type="ARBA" id="ARBA00004167"/>
    </source>
</evidence>
<feature type="region of interest" description="Disordered" evidence="7">
    <location>
        <begin position="1"/>
        <end position="48"/>
    </location>
</feature>
<evidence type="ECO:0000313" key="10">
    <source>
        <dbReference type="Proteomes" id="UP000321258"/>
    </source>
</evidence>
<dbReference type="InterPro" id="IPR050710">
    <property type="entry name" value="Band7/mec-2_domain"/>
</dbReference>
<comment type="subunit">
    <text evidence="6">HflC and HflK may interact to form a multimeric complex.</text>
</comment>
<organism evidence="9 10">
    <name type="scientific">Methylobacterium haplocladii</name>
    <dbReference type="NCBI Taxonomy" id="1176176"/>
    <lineage>
        <taxon>Bacteria</taxon>
        <taxon>Pseudomonadati</taxon>
        <taxon>Pseudomonadota</taxon>
        <taxon>Alphaproteobacteria</taxon>
        <taxon>Hyphomicrobiales</taxon>
        <taxon>Methylobacteriaceae</taxon>
        <taxon>Methylobacterium</taxon>
    </lineage>
</organism>
<dbReference type="CDD" id="cd03404">
    <property type="entry name" value="SPFH_HflK"/>
    <property type="match status" value="1"/>
</dbReference>
<dbReference type="InterPro" id="IPR010201">
    <property type="entry name" value="HflK"/>
</dbReference>
<dbReference type="PANTHER" id="PTHR43327:SF2">
    <property type="entry name" value="MODULATOR OF FTSH PROTEASE HFLK"/>
    <property type="match status" value="1"/>
</dbReference>
<feature type="compositionally biased region" description="Gly residues" evidence="7">
    <location>
        <begin position="7"/>
        <end position="42"/>
    </location>
</feature>
<keyword evidence="4" id="KW-1133">Transmembrane helix</keyword>
<evidence type="ECO:0000256" key="3">
    <source>
        <dbReference type="ARBA" id="ARBA00022692"/>
    </source>
</evidence>
<proteinExistence type="inferred from homology"/>
<keyword evidence="5" id="KW-0472">Membrane</keyword>
<dbReference type="RefSeq" id="WP_147078674.1">
    <property type="nucleotide sequence ID" value="NZ_BJZT01000023.1"/>
</dbReference>
<evidence type="ECO:0000256" key="5">
    <source>
        <dbReference type="ARBA" id="ARBA00023136"/>
    </source>
</evidence>
<dbReference type="GO" id="GO:0016020">
    <property type="term" value="C:membrane"/>
    <property type="evidence" value="ECO:0007669"/>
    <property type="project" value="UniProtKB-SubCell"/>
</dbReference>
<keyword evidence="9" id="KW-0378">Hydrolase</keyword>
<reference evidence="9 10" key="1">
    <citation type="submission" date="2019-07" db="EMBL/GenBank/DDBJ databases">
        <title>Whole genome shotgun sequence of Methylobacterium haplocladii NBRC 107714.</title>
        <authorList>
            <person name="Hosoyama A."/>
            <person name="Uohara A."/>
            <person name="Ohji S."/>
            <person name="Ichikawa N."/>
        </authorList>
    </citation>
    <scope>NUCLEOTIDE SEQUENCE [LARGE SCALE GENOMIC DNA]</scope>
    <source>
        <strain evidence="9 10">NBRC 107714</strain>
    </source>
</reference>
<comment type="subcellular location">
    <subcellularLocation>
        <location evidence="1">Membrane</location>
        <topology evidence="1">Single-pass membrane protein</topology>
    </subcellularLocation>
</comment>
<evidence type="ECO:0000256" key="6">
    <source>
        <dbReference type="RuleBase" id="RU364113"/>
    </source>
</evidence>
<dbReference type="OrthoDB" id="9779595at2"/>
<dbReference type="GO" id="GO:0008233">
    <property type="term" value="F:peptidase activity"/>
    <property type="evidence" value="ECO:0007669"/>
    <property type="project" value="UniProtKB-KW"/>
</dbReference>
<accession>A0A512IQ85</accession>
<comment type="caution">
    <text evidence="9">The sequence shown here is derived from an EMBL/GenBank/DDBJ whole genome shotgun (WGS) entry which is preliminary data.</text>
</comment>
<dbReference type="EMBL" id="BJZT01000023">
    <property type="protein sequence ID" value="GEO99788.1"/>
    <property type="molecule type" value="Genomic_DNA"/>
</dbReference>
<feature type="domain" description="Band 7" evidence="8">
    <location>
        <begin position="90"/>
        <end position="269"/>
    </location>
</feature>
<dbReference type="PANTHER" id="PTHR43327">
    <property type="entry name" value="STOMATIN-LIKE PROTEIN 2, MITOCHONDRIAL"/>
    <property type="match status" value="1"/>
</dbReference>